<evidence type="ECO:0000313" key="1">
    <source>
        <dbReference type="EMBL" id="KAL0958344.1"/>
    </source>
</evidence>
<dbReference type="EMBL" id="JASNQZ010000004">
    <property type="protein sequence ID" value="KAL0958344.1"/>
    <property type="molecule type" value="Genomic_DNA"/>
</dbReference>
<reference evidence="2" key="1">
    <citation type="submission" date="2024-06" db="EMBL/GenBank/DDBJ databases">
        <title>Multi-omics analyses provide insights into the biosynthesis of the anticancer antibiotic pleurotin in Hohenbuehelia grisea.</title>
        <authorList>
            <person name="Weaver J.A."/>
            <person name="Alberti F."/>
        </authorList>
    </citation>
    <scope>NUCLEOTIDE SEQUENCE [LARGE SCALE GENOMIC DNA]</scope>
    <source>
        <strain evidence="2">T-177</strain>
    </source>
</reference>
<protein>
    <submittedName>
        <fullName evidence="1">Uncharacterized protein</fullName>
    </submittedName>
</protein>
<keyword evidence="2" id="KW-1185">Reference proteome</keyword>
<name>A0ABR3JRU3_9AGAR</name>
<gene>
    <name evidence="1" type="ORF">HGRIS_000489</name>
</gene>
<sequence length="99" mass="11195">MTHDVAMMLSSLPQQDAHSIRCIYPCDFPAPRRKRTSSHMVAWGLGDVCLAMPPGPCLDRDDTSYSRTSTLNGFRHAPMRRIRLILPEAADRSDRKLLN</sequence>
<proteinExistence type="predicted"/>
<accession>A0ABR3JRU3</accession>
<evidence type="ECO:0000313" key="2">
    <source>
        <dbReference type="Proteomes" id="UP001556367"/>
    </source>
</evidence>
<organism evidence="1 2">
    <name type="scientific">Hohenbuehelia grisea</name>
    <dbReference type="NCBI Taxonomy" id="104357"/>
    <lineage>
        <taxon>Eukaryota</taxon>
        <taxon>Fungi</taxon>
        <taxon>Dikarya</taxon>
        <taxon>Basidiomycota</taxon>
        <taxon>Agaricomycotina</taxon>
        <taxon>Agaricomycetes</taxon>
        <taxon>Agaricomycetidae</taxon>
        <taxon>Agaricales</taxon>
        <taxon>Pleurotineae</taxon>
        <taxon>Pleurotaceae</taxon>
        <taxon>Hohenbuehelia</taxon>
    </lineage>
</organism>
<dbReference type="Proteomes" id="UP001556367">
    <property type="component" value="Unassembled WGS sequence"/>
</dbReference>
<comment type="caution">
    <text evidence="1">The sequence shown here is derived from an EMBL/GenBank/DDBJ whole genome shotgun (WGS) entry which is preliminary data.</text>
</comment>